<accession>A0A1S1Z5P8</accession>
<name>A0A1S1Z5P8_FLAPC</name>
<proteinExistence type="predicted"/>
<keyword evidence="2" id="KW-1185">Reference proteome</keyword>
<gene>
    <name evidence="1" type="ORF">NH26_06780</name>
</gene>
<reference evidence="1 2" key="1">
    <citation type="journal article" date="2012" name="Int. J. Syst. Evol. Microbiol.">
        <title>Flammeovirga pacifica sp. nov., isolated from deep-sea sediment.</title>
        <authorList>
            <person name="Xu H."/>
            <person name="Fu Y."/>
            <person name="Yang N."/>
            <person name="Ding Z."/>
            <person name="Lai Q."/>
            <person name="Zeng R."/>
        </authorList>
    </citation>
    <scope>NUCLEOTIDE SEQUENCE [LARGE SCALE GENOMIC DNA]</scope>
    <source>
        <strain evidence="2">DSM 24597 / LMG 26175 / WPAGA1</strain>
    </source>
</reference>
<protein>
    <recommendedName>
        <fullName evidence="3">DUF1800 domain-containing protein</fullName>
    </recommendedName>
</protein>
<dbReference type="EMBL" id="JRYR02000001">
    <property type="protein sequence ID" value="OHX68473.1"/>
    <property type="molecule type" value="Genomic_DNA"/>
</dbReference>
<dbReference type="Pfam" id="PF08811">
    <property type="entry name" value="DUF1800"/>
    <property type="match status" value="1"/>
</dbReference>
<evidence type="ECO:0008006" key="3">
    <source>
        <dbReference type="Google" id="ProtNLM"/>
    </source>
</evidence>
<dbReference type="Proteomes" id="UP000179797">
    <property type="component" value="Unassembled WGS sequence"/>
</dbReference>
<evidence type="ECO:0000313" key="2">
    <source>
        <dbReference type="Proteomes" id="UP000179797"/>
    </source>
</evidence>
<organism evidence="1 2">
    <name type="scientific">Flammeovirga pacifica</name>
    <dbReference type="NCBI Taxonomy" id="915059"/>
    <lineage>
        <taxon>Bacteria</taxon>
        <taxon>Pseudomonadati</taxon>
        <taxon>Bacteroidota</taxon>
        <taxon>Cytophagia</taxon>
        <taxon>Cytophagales</taxon>
        <taxon>Flammeovirgaceae</taxon>
        <taxon>Flammeovirga</taxon>
    </lineage>
</organism>
<comment type="caution">
    <text evidence="1">The sequence shown here is derived from an EMBL/GenBank/DDBJ whole genome shotgun (WGS) entry which is preliminary data.</text>
</comment>
<dbReference type="STRING" id="915059.NH26_06780"/>
<dbReference type="InterPro" id="IPR014917">
    <property type="entry name" value="DUF1800"/>
</dbReference>
<evidence type="ECO:0000313" key="1">
    <source>
        <dbReference type="EMBL" id="OHX68473.1"/>
    </source>
</evidence>
<sequence length="456" mass="53593">MRKDYQKLLHLYSRAGFGINKREADTLIESKDWVKQLTNVKQTELLDFDLPEFKSNYMKLSADERMSMRKEMRKLSRDINIFWLDQMSKGKDPLVEKMSLFWHGHFACRIVNPYEAIQYTNVLRENCLGNFKTLVVEVAKSSAMIKYLHLRQNKRQSPNEDFARELCELFTLGRDQEYTENDVKEIARAFTGWNTRKDGTYHFKEKQHDSGEKTIFGKTGNFDGNDVIDMILEKKQCAKFISTKIYKEFVHPDVNEKHLEEITDVFYNSNYDIRQLMNHIFNAKWFYSKDVIGAKIKSPIELIVGLKKSFDLSPKKDKVWLILQRNLGQELYYPPNVAGWPGDTSWIDSSRLAMRLRLPSVLLNNGQIPIAFKEDYDTNPNENRKKMKQLAKFQCEIDWNETQLTHQDDPKKCTLAELMLRGELSNDAKEFIKGHQLSSFKNQMIQLLSLPEYQLC</sequence>
<dbReference type="AlphaFoldDB" id="A0A1S1Z5P8"/>